<evidence type="ECO:0000256" key="1">
    <source>
        <dbReference type="ARBA" id="ARBA00022737"/>
    </source>
</evidence>
<sequence length="267" mass="29661">MTTIHWNRSSGRGALRSRSTAVMDIASLSSFLASSDSEYDRASPRPSTAAITNGANIASTFVEKTKSSMEDGERLALQLVEAQKLTPEQVLEIRRSFNYFDKNGDGSISLEELTAAFGTIGHAHDHTLIGNLFKEADVNGDGTIDYKEFVSLMAMSFQSQNQAGNSSSSRNDMYREAFTRFDVNNDGVIDSNDLKELMMNIGKQLNDKEISEMILEADKNGDGVVDYDGKLSFTLQPHLLLHLRRLLPCPLIWLQILFKEPSKERLG</sequence>
<feature type="domain" description="EF-hand" evidence="3">
    <location>
        <begin position="88"/>
        <end position="123"/>
    </location>
</feature>
<gene>
    <name evidence="4" type="ORF">TTAC_LOCUS6156</name>
</gene>
<dbReference type="FunFam" id="1.10.238.10:FF:000001">
    <property type="entry name" value="Calmodulin 1"/>
    <property type="match status" value="1"/>
</dbReference>
<evidence type="ECO:0000313" key="4">
    <source>
        <dbReference type="EMBL" id="VDM30318.1"/>
    </source>
</evidence>
<dbReference type="GO" id="GO:0005509">
    <property type="term" value="F:calcium ion binding"/>
    <property type="evidence" value="ECO:0007669"/>
    <property type="project" value="InterPro"/>
</dbReference>
<dbReference type="InterPro" id="IPR011992">
    <property type="entry name" value="EF-hand-dom_pair"/>
</dbReference>
<dbReference type="STRING" id="6205.A0A0R3WZF2"/>
<name>A0A0R3WZF2_HYDTA</name>
<dbReference type="InterPro" id="IPR002048">
    <property type="entry name" value="EF_hand_dom"/>
</dbReference>
<protein>
    <submittedName>
        <fullName evidence="6">Calmodulin</fullName>
    </submittedName>
</protein>
<evidence type="ECO:0000313" key="6">
    <source>
        <dbReference type="WBParaSite" id="TTAC_0000617101-mRNA-1"/>
    </source>
</evidence>
<evidence type="ECO:0000256" key="2">
    <source>
        <dbReference type="ARBA" id="ARBA00022837"/>
    </source>
</evidence>
<dbReference type="SMART" id="SM00054">
    <property type="entry name" value="EFh"/>
    <property type="match status" value="4"/>
</dbReference>
<dbReference type="PROSITE" id="PS00018">
    <property type="entry name" value="EF_HAND_1"/>
    <property type="match status" value="3"/>
</dbReference>
<feature type="domain" description="EF-hand" evidence="3">
    <location>
        <begin position="169"/>
        <end position="204"/>
    </location>
</feature>
<evidence type="ECO:0000313" key="5">
    <source>
        <dbReference type="Proteomes" id="UP000274429"/>
    </source>
</evidence>
<evidence type="ECO:0000259" key="3">
    <source>
        <dbReference type="PROSITE" id="PS50222"/>
    </source>
</evidence>
<dbReference type="Gene3D" id="1.10.238.10">
    <property type="entry name" value="EF-hand"/>
    <property type="match status" value="2"/>
</dbReference>
<keyword evidence="1" id="KW-0677">Repeat</keyword>
<dbReference type="AlphaFoldDB" id="A0A0R3WZF2"/>
<reference evidence="6" key="1">
    <citation type="submission" date="2017-02" db="UniProtKB">
        <authorList>
            <consortium name="WormBaseParasite"/>
        </authorList>
    </citation>
    <scope>IDENTIFICATION</scope>
</reference>
<keyword evidence="5" id="KW-1185">Reference proteome</keyword>
<dbReference type="PANTHER" id="PTHR23050">
    <property type="entry name" value="CALCIUM BINDING PROTEIN"/>
    <property type="match status" value="1"/>
</dbReference>
<dbReference type="EMBL" id="UYWX01020294">
    <property type="protein sequence ID" value="VDM30318.1"/>
    <property type="molecule type" value="Genomic_DNA"/>
</dbReference>
<dbReference type="Pfam" id="PF13499">
    <property type="entry name" value="EF-hand_7"/>
    <property type="match status" value="2"/>
</dbReference>
<dbReference type="PROSITE" id="PS50222">
    <property type="entry name" value="EF_HAND_2"/>
    <property type="match status" value="3"/>
</dbReference>
<dbReference type="WBParaSite" id="TTAC_0000617101-mRNA-1">
    <property type="protein sequence ID" value="TTAC_0000617101-mRNA-1"/>
    <property type="gene ID" value="TTAC_0000617101"/>
</dbReference>
<feature type="domain" description="EF-hand" evidence="3">
    <location>
        <begin position="124"/>
        <end position="159"/>
    </location>
</feature>
<dbReference type="OrthoDB" id="26525at2759"/>
<dbReference type="InterPro" id="IPR018247">
    <property type="entry name" value="EF_Hand_1_Ca_BS"/>
</dbReference>
<dbReference type="Proteomes" id="UP000274429">
    <property type="component" value="Unassembled WGS sequence"/>
</dbReference>
<accession>A0A0R3WZF2</accession>
<organism evidence="6">
    <name type="scientific">Hydatigena taeniaeformis</name>
    <name type="common">Feline tapeworm</name>
    <name type="synonym">Taenia taeniaeformis</name>
    <dbReference type="NCBI Taxonomy" id="6205"/>
    <lineage>
        <taxon>Eukaryota</taxon>
        <taxon>Metazoa</taxon>
        <taxon>Spiralia</taxon>
        <taxon>Lophotrochozoa</taxon>
        <taxon>Platyhelminthes</taxon>
        <taxon>Cestoda</taxon>
        <taxon>Eucestoda</taxon>
        <taxon>Cyclophyllidea</taxon>
        <taxon>Taeniidae</taxon>
        <taxon>Hydatigera</taxon>
    </lineage>
</organism>
<keyword evidence="2" id="KW-0106">Calcium</keyword>
<dbReference type="InterPro" id="IPR050145">
    <property type="entry name" value="Centrin_CML-like"/>
</dbReference>
<proteinExistence type="predicted"/>
<dbReference type="CDD" id="cd00051">
    <property type="entry name" value="EFh"/>
    <property type="match status" value="1"/>
</dbReference>
<dbReference type="SUPFAM" id="SSF47473">
    <property type="entry name" value="EF-hand"/>
    <property type="match status" value="1"/>
</dbReference>
<reference evidence="4 5" key="2">
    <citation type="submission" date="2018-11" db="EMBL/GenBank/DDBJ databases">
        <authorList>
            <consortium name="Pathogen Informatics"/>
        </authorList>
    </citation>
    <scope>NUCLEOTIDE SEQUENCE [LARGE SCALE GENOMIC DNA]</scope>
</reference>